<dbReference type="RefSeq" id="WP_262432579.1">
    <property type="nucleotide sequence ID" value="NZ_JACRTE010000019.1"/>
</dbReference>
<reference evidence="1" key="1">
    <citation type="submission" date="2020-08" db="EMBL/GenBank/DDBJ databases">
        <title>Genome public.</title>
        <authorList>
            <person name="Liu C."/>
            <person name="Sun Q."/>
        </authorList>
    </citation>
    <scope>NUCLEOTIDE SEQUENCE</scope>
    <source>
        <strain evidence="1">NSJ-50</strain>
    </source>
</reference>
<keyword evidence="2" id="KW-1185">Reference proteome</keyword>
<evidence type="ECO:0000313" key="1">
    <source>
        <dbReference type="EMBL" id="MBC8597266.1"/>
    </source>
</evidence>
<protein>
    <submittedName>
        <fullName evidence="1">Uncharacterized protein</fullName>
    </submittedName>
</protein>
<name>A0A926F9M5_9FIRM</name>
<dbReference type="EMBL" id="JACRTE010000019">
    <property type="protein sequence ID" value="MBC8597266.1"/>
    <property type="molecule type" value="Genomic_DNA"/>
</dbReference>
<gene>
    <name evidence="1" type="ORF">H8706_10380</name>
</gene>
<dbReference type="AlphaFoldDB" id="A0A926F9M5"/>
<organism evidence="1 2">
    <name type="scientific">Qingrenia yutianensis</name>
    <dbReference type="NCBI Taxonomy" id="2763676"/>
    <lineage>
        <taxon>Bacteria</taxon>
        <taxon>Bacillati</taxon>
        <taxon>Bacillota</taxon>
        <taxon>Clostridia</taxon>
        <taxon>Eubacteriales</taxon>
        <taxon>Oscillospiraceae</taxon>
        <taxon>Qingrenia</taxon>
    </lineage>
</organism>
<accession>A0A926F9M5</accession>
<proteinExistence type="predicted"/>
<sequence length="85" mass="9768">MKKIWVLTFIVSAVTSTIVYAGGYSFHDGVYRGEKWEFDFGKPKKNYITIIPKDIPKSRVHGNGYIVRDTSPEKPYDIILLSDQK</sequence>
<comment type="caution">
    <text evidence="1">The sequence shown here is derived from an EMBL/GenBank/DDBJ whole genome shotgun (WGS) entry which is preliminary data.</text>
</comment>
<dbReference type="Proteomes" id="UP000647416">
    <property type="component" value="Unassembled WGS sequence"/>
</dbReference>
<evidence type="ECO:0000313" key="2">
    <source>
        <dbReference type="Proteomes" id="UP000647416"/>
    </source>
</evidence>